<protein>
    <submittedName>
        <fullName evidence="6">Zf-HC2 domain-containing protein</fullName>
    </submittedName>
</protein>
<keyword evidence="4" id="KW-0472">Membrane</keyword>
<evidence type="ECO:0000313" key="7">
    <source>
        <dbReference type="Proteomes" id="UP001595690"/>
    </source>
</evidence>
<keyword evidence="4" id="KW-1133">Transmembrane helix</keyword>
<feature type="compositionally biased region" description="Basic and acidic residues" evidence="3">
    <location>
        <begin position="1"/>
        <end position="11"/>
    </location>
</feature>
<dbReference type="Gene3D" id="1.10.10.1320">
    <property type="entry name" value="Anti-sigma factor, zinc-finger domain"/>
    <property type="match status" value="1"/>
</dbReference>
<dbReference type="RefSeq" id="WP_382375836.1">
    <property type="nucleotide sequence ID" value="NZ_JBHRZI010000017.1"/>
</dbReference>
<feature type="compositionally biased region" description="Polar residues" evidence="3">
    <location>
        <begin position="13"/>
        <end position="22"/>
    </location>
</feature>
<proteinExistence type="predicted"/>
<feature type="region of interest" description="Disordered" evidence="3">
    <location>
        <begin position="1"/>
        <end position="25"/>
    </location>
</feature>
<name>A0ABV8BWG0_9PSEU</name>
<keyword evidence="7" id="KW-1185">Reference proteome</keyword>
<reference evidence="7" key="1">
    <citation type="journal article" date="2019" name="Int. J. Syst. Evol. Microbiol.">
        <title>The Global Catalogue of Microorganisms (GCM) 10K type strain sequencing project: providing services to taxonomists for standard genome sequencing and annotation.</title>
        <authorList>
            <consortium name="The Broad Institute Genomics Platform"/>
            <consortium name="The Broad Institute Genome Sequencing Center for Infectious Disease"/>
            <person name="Wu L."/>
            <person name="Ma J."/>
        </authorList>
    </citation>
    <scope>NUCLEOTIDE SEQUENCE [LARGE SCALE GENOMIC DNA]</scope>
    <source>
        <strain evidence="7">CGMCC 4.7405</strain>
    </source>
</reference>
<evidence type="ECO:0000256" key="1">
    <source>
        <dbReference type="ARBA" id="ARBA00023015"/>
    </source>
</evidence>
<evidence type="ECO:0000256" key="4">
    <source>
        <dbReference type="SAM" id="Phobius"/>
    </source>
</evidence>
<accession>A0ABV8BWG0</accession>
<keyword evidence="2" id="KW-0804">Transcription</keyword>
<dbReference type="InterPro" id="IPR027383">
    <property type="entry name" value="Znf_put"/>
</dbReference>
<gene>
    <name evidence="6" type="ORF">ACFOWZ_22350</name>
</gene>
<evidence type="ECO:0000256" key="3">
    <source>
        <dbReference type="SAM" id="MobiDB-lite"/>
    </source>
</evidence>
<dbReference type="InterPro" id="IPR041916">
    <property type="entry name" value="Anti_sigma_zinc_sf"/>
</dbReference>
<comment type="caution">
    <text evidence="6">The sequence shown here is derived from an EMBL/GenBank/DDBJ whole genome shotgun (WGS) entry which is preliminary data.</text>
</comment>
<evidence type="ECO:0000313" key="6">
    <source>
        <dbReference type="EMBL" id="MFC3894229.1"/>
    </source>
</evidence>
<feature type="transmembrane region" description="Helical" evidence="4">
    <location>
        <begin position="92"/>
        <end position="110"/>
    </location>
</feature>
<dbReference type="EMBL" id="JBHRZI010000017">
    <property type="protein sequence ID" value="MFC3894229.1"/>
    <property type="molecule type" value="Genomic_DNA"/>
</dbReference>
<keyword evidence="4" id="KW-0812">Transmembrane</keyword>
<evidence type="ECO:0000256" key="2">
    <source>
        <dbReference type="ARBA" id="ARBA00023163"/>
    </source>
</evidence>
<organism evidence="6 7">
    <name type="scientific">Lentzea rhizosphaerae</name>
    <dbReference type="NCBI Taxonomy" id="2041025"/>
    <lineage>
        <taxon>Bacteria</taxon>
        <taxon>Bacillati</taxon>
        <taxon>Actinomycetota</taxon>
        <taxon>Actinomycetes</taxon>
        <taxon>Pseudonocardiales</taxon>
        <taxon>Pseudonocardiaceae</taxon>
        <taxon>Lentzea</taxon>
    </lineage>
</organism>
<sequence>MVTRQPHHEYEQEWTNGENRTSPDGPCGDVAAYALGVLEPAEHVIFSRHLTGCEGCRRDAADFGLFAPALRPVLSESPPGTARQPCGVTRSILLVAAGVVVAVAAVLSVVDSLSSHVEDPIEVGILTRAESAQLERFPLLQRV</sequence>
<dbReference type="Proteomes" id="UP001595690">
    <property type="component" value="Unassembled WGS sequence"/>
</dbReference>
<dbReference type="Pfam" id="PF13490">
    <property type="entry name" value="zf-HC2"/>
    <property type="match status" value="1"/>
</dbReference>
<feature type="domain" description="Putative zinc-finger" evidence="5">
    <location>
        <begin position="31"/>
        <end position="57"/>
    </location>
</feature>
<evidence type="ECO:0000259" key="5">
    <source>
        <dbReference type="Pfam" id="PF13490"/>
    </source>
</evidence>
<keyword evidence="1" id="KW-0805">Transcription regulation</keyword>